<dbReference type="InterPro" id="IPR011009">
    <property type="entry name" value="Kinase-like_dom_sf"/>
</dbReference>
<evidence type="ECO:0000259" key="10">
    <source>
        <dbReference type="Pfam" id="PF01636"/>
    </source>
</evidence>
<dbReference type="PANTHER" id="PTHR21064:SF6">
    <property type="entry name" value="AMINOGLYCOSIDE PHOSPHOTRANSFERASE DOMAIN-CONTAINING PROTEIN"/>
    <property type="match status" value="1"/>
</dbReference>
<dbReference type="KEGG" id="mela:C6568_14040"/>
<evidence type="ECO:0000256" key="9">
    <source>
        <dbReference type="NCBIfam" id="TIGR00938"/>
    </source>
</evidence>
<evidence type="ECO:0000313" key="12">
    <source>
        <dbReference type="Proteomes" id="UP000237925"/>
    </source>
</evidence>
<dbReference type="InterPro" id="IPR002575">
    <property type="entry name" value="Aminoglycoside_PTrfase"/>
</dbReference>
<keyword evidence="3 8" id="KW-0791">Threonine biosynthesis</keyword>
<dbReference type="AlphaFoldDB" id="A0A2R3QEM7"/>
<dbReference type="InterPro" id="IPR050249">
    <property type="entry name" value="Pseudomonas-type_ThrB"/>
</dbReference>
<dbReference type="UniPathway" id="UPA00050">
    <property type="reaction ID" value="UER00064"/>
</dbReference>
<keyword evidence="12" id="KW-1185">Reference proteome</keyword>
<evidence type="ECO:0000256" key="6">
    <source>
        <dbReference type="ARBA" id="ARBA00022840"/>
    </source>
</evidence>
<dbReference type="NCBIfam" id="NF003558">
    <property type="entry name" value="PRK05231.1"/>
    <property type="match status" value="1"/>
</dbReference>
<keyword evidence="1 8" id="KW-0028">Amino-acid biosynthesis</keyword>
<dbReference type="Gene3D" id="3.90.1200.10">
    <property type="match status" value="1"/>
</dbReference>
<dbReference type="GO" id="GO:0009088">
    <property type="term" value="P:threonine biosynthetic process"/>
    <property type="evidence" value="ECO:0007669"/>
    <property type="project" value="UniProtKB-UniRule"/>
</dbReference>
<dbReference type="EC" id="2.7.1.39" evidence="8 9"/>
<dbReference type="Gene3D" id="3.30.200.20">
    <property type="entry name" value="Phosphorylase Kinase, domain 1"/>
    <property type="match status" value="1"/>
</dbReference>
<gene>
    <name evidence="8" type="primary">thrB</name>
    <name evidence="11" type="ORF">C6568_14040</name>
</gene>
<evidence type="ECO:0000256" key="4">
    <source>
        <dbReference type="ARBA" id="ARBA00022741"/>
    </source>
</evidence>
<comment type="catalytic activity">
    <reaction evidence="8">
        <text>L-homoserine + ATP = O-phospho-L-homoserine + ADP + H(+)</text>
        <dbReference type="Rhea" id="RHEA:13985"/>
        <dbReference type="ChEBI" id="CHEBI:15378"/>
        <dbReference type="ChEBI" id="CHEBI:30616"/>
        <dbReference type="ChEBI" id="CHEBI:57476"/>
        <dbReference type="ChEBI" id="CHEBI:57590"/>
        <dbReference type="ChEBI" id="CHEBI:456216"/>
        <dbReference type="EC" id="2.7.1.39"/>
    </reaction>
</comment>
<evidence type="ECO:0000256" key="3">
    <source>
        <dbReference type="ARBA" id="ARBA00022697"/>
    </source>
</evidence>
<accession>A0A2R3QEM7</accession>
<dbReference type="SUPFAM" id="SSF56112">
    <property type="entry name" value="Protein kinase-like (PK-like)"/>
    <property type="match status" value="1"/>
</dbReference>
<dbReference type="NCBIfam" id="TIGR00938">
    <property type="entry name" value="thrB_alt"/>
    <property type="match status" value="1"/>
</dbReference>
<dbReference type="GO" id="GO:0005524">
    <property type="term" value="F:ATP binding"/>
    <property type="evidence" value="ECO:0007669"/>
    <property type="project" value="UniProtKB-KW"/>
</dbReference>
<reference evidence="11 12" key="1">
    <citation type="submission" date="2018-03" db="EMBL/GenBank/DDBJ databases">
        <title>Genome sequencing of Melaminivora sp.</title>
        <authorList>
            <person name="Kim S.-J."/>
            <person name="Heo J."/>
            <person name="Ahn J.-H."/>
            <person name="Kwon S.-W."/>
        </authorList>
    </citation>
    <scope>NUCLEOTIDE SEQUENCE [LARGE SCALE GENOMIC DNA]</scope>
    <source>
        <strain evidence="11 12">SC2-9</strain>
    </source>
</reference>
<dbReference type="OrthoDB" id="9777460at2"/>
<proteinExistence type="inferred from homology"/>
<keyword evidence="4 8" id="KW-0547">Nucleotide-binding</keyword>
<dbReference type="CDD" id="cd05153">
    <property type="entry name" value="HomoserineK_II"/>
    <property type="match status" value="1"/>
</dbReference>
<dbReference type="Proteomes" id="UP000237925">
    <property type="component" value="Chromosome"/>
</dbReference>
<keyword evidence="5 8" id="KW-0418">Kinase</keyword>
<evidence type="ECO:0000313" key="11">
    <source>
        <dbReference type="EMBL" id="AVO50241.1"/>
    </source>
</evidence>
<protein>
    <recommendedName>
        <fullName evidence="8 9">Homoserine kinase</fullName>
        <shortName evidence="8">HK</shortName>
        <shortName evidence="8">HSK</shortName>
        <ecNumber evidence="8 9">2.7.1.39</ecNumber>
    </recommendedName>
</protein>
<dbReference type="InterPro" id="IPR005280">
    <property type="entry name" value="Homoserine_kinase_II"/>
</dbReference>
<dbReference type="Pfam" id="PF01636">
    <property type="entry name" value="APH"/>
    <property type="match status" value="1"/>
</dbReference>
<keyword evidence="6 8" id="KW-0067">ATP-binding</keyword>
<evidence type="ECO:0000256" key="2">
    <source>
        <dbReference type="ARBA" id="ARBA00022679"/>
    </source>
</evidence>
<comment type="similarity">
    <text evidence="7 8">Belongs to the pseudomonas-type ThrB family.</text>
</comment>
<organism evidence="11 12">
    <name type="scientific">Melaminivora suipulveris</name>
    <dbReference type="NCBI Taxonomy" id="2109913"/>
    <lineage>
        <taxon>Bacteria</taxon>
        <taxon>Pseudomonadati</taxon>
        <taxon>Pseudomonadota</taxon>
        <taxon>Betaproteobacteria</taxon>
        <taxon>Burkholderiales</taxon>
        <taxon>Comamonadaceae</taxon>
        <taxon>Melaminivora</taxon>
    </lineage>
</organism>
<name>A0A2R3QEM7_9BURK</name>
<evidence type="ECO:0000256" key="1">
    <source>
        <dbReference type="ARBA" id="ARBA00022605"/>
    </source>
</evidence>
<dbReference type="HAMAP" id="MF_00301">
    <property type="entry name" value="Homoser_kinase_2"/>
    <property type="match status" value="1"/>
</dbReference>
<evidence type="ECO:0000256" key="5">
    <source>
        <dbReference type="ARBA" id="ARBA00022777"/>
    </source>
</evidence>
<evidence type="ECO:0000256" key="8">
    <source>
        <dbReference type="HAMAP-Rule" id="MF_00301"/>
    </source>
</evidence>
<comment type="pathway">
    <text evidence="8">Amino-acid biosynthesis; L-threonine biosynthesis; L-threonine from L-aspartate: step 4/5.</text>
</comment>
<sequence length="317" mass="35359">MAVYTEVSSKEARELLRRLQLGKLLALQGIEGGIENTNYFVTAEAGEYVLTLFERLTFEQLPFYLHLMHHLAHAGIPVPDPQADRRGAILHTVAGKPAALATRLRGKSQLAPQASHCAAVGAMLARMHLAGRDYERSQPNLRGLPWWNETVPVVLPHLTPEQAALLQSELAYQNHIAASSAYAALPRGPIHADLFRDNVMFEGEELTGFFDFYFAGVDTWLFDLAVCLNDWAIDLPTGAHDAERAAALLAAYQDVRALTAAERELLPAMLRAGALRFWISRLWDFHLPREASLLKPHDPTHFERVLRQRVRPAPALV</sequence>
<dbReference type="RefSeq" id="WP_106684692.1">
    <property type="nucleotide sequence ID" value="NZ_CP027667.1"/>
</dbReference>
<dbReference type="EMBL" id="CP027667">
    <property type="protein sequence ID" value="AVO50241.1"/>
    <property type="molecule type" value="Genomic_DNA"/>
</dbReference>
<keyword evidence="2 8" id="KW-0808">Transferase</keyword>
<feature type="domain" description="Aminoglycoside phosphotransferase" evidence="10">
    <location>
        <begin position="27"/>
        <end position="257"/>
    </location>
</feature>
<dbReference type="GO" id="GO:0004413">
    <property type="term" value="F:homoserine kinase activity"/>
    <property type="evidence" value="ECO:0007669"/>
    <property type="project" value="UniProtKB-UniRule"/>
</dbReference>
<dbReference type="PANTHER" id="PTHR21064">
    <property type="entry name" value="AMINOGLYCOSIDE PHOSPHOTRANSFERASE DOMAIN-CONTAINING PROTEIN-RELATED"/>
    <property type="match status" value="1"/>
</dbReference>
<evidence type="ECO:0000256" key="7">
    <source>
        <dbReference type="ARBA" id="ARBA00038240"/>
    </source>
</evidence>